<dbReference type="AlphaFoldDB" id="A0A8H7AWZ0"/>
<evidence type="ECO:0000313" key="1">
    <source>
        <dbReference type="EMBL" id="KAF7670632.1"/>
    </source>
</evidence>
<reference evidence="1" key="2">
    <citation type="submission" date="2020-08" db="EMBL/GenBank/DDBJ databases">
        <title>Draft Genome Sequence of Cumin Blight Pathogen Alternaria burnsii.</title>
        <authorList>
            <person name="Feng Z."/>
        </authorList>
    </citation>
    <scope>NUCLEOTIDE SEQUENCE</scope>
    <source>
        <strain evidence="1">CBS107.38</strain>
    </source>
</reference>
<dbReference type="RefSeq" id="XP_038781027.1">
    <property type="nucleotide sequence ID" value="XM_038936258.1"/>
</dbReference>
<evidence type="ECO:0000313" key="2">
    <source>
        <dbReference type="Proteomes" id="UP000596902"/>
    </source>
</evidence>
<protein>
    <submittedName>
        <fullName evidence="1">Uncharacterized protein</fullName>
    </submittedName>
</protein>
<gene>
    <name evidence="1" type="ORF">GT037_011211</name>
</gene>
<dbReference type="GeneID" id="62209436"/>
<dbReference type="EMBL" id="JAAABM010000030">
    <property type="protein sequence ID" value="KAF7670632.1"/>
    <property type="molecule type" value="Genomic_DNA"/>
</dbReference>
<name>A0A8H7AWZ0_9PLEO</name>
<dbReference type="Proteomes" id="UP000596902">
    <property type="component" value="Unassembled WGS sequence"/>
</dbReference>
<comment type="caution">
    <text evidence="1">The sequence shown here is derived from an EMBL/GenBank/DDBJ whole genome shotgun (WGS) entry which is preliminary data.</text>
</comment>
<accession>A0A8H7AWZ0</accession>
<reference evidence="1" key="1">
    <citation type="submission" date="2020-01" db="EMBL/GenBank/DDBJ databases">
        <authorList>
            <person name="Feng Z.H.Z."/>
        </authorList>
    </citation>
    <scope>NUCLEOTIDE SEQUENCE</scope>
    <source>
        <strain evidence="1">CBS107.38</strain>
    </source>
</reference>
<proteinExistence type="predicted"/>
<organism evidence="1 2">
    <name type="scientific">Alternaria burnsii</name>
    <dbReference type="NCBI Taxonomy" id="1187904"/>
    <lineage>
        <taxon>Eukaryota</taxon>
        <taxon>Fungi</taxon>
        <taxon>Dikarya</taxon>
        <taxon>Ascomycota</taxon>
        <taxon>Pezizomycotina</taxon>
        <taxon>Dothideomycetes</taxon>
        <taxon>Pleosporomycetidae</taxon>
        <taxon>Pleosporales</taxon>
        <taxon>Pleosporineae</taxon>
        <taxon>Pleosporaceae</taxon>
        <taxon>Alternaria</taxon>
        <taxon>Alternaria sect. Alternaria</taxon>
    </lineage>
</organism>
<keyword evidence="2" id="KW-1185">Reference proteome</keyword>
<sequence length="226" mass="26230">MERLYQWHYNRLFGPKASGDRKSVPEFWRDTILRAFAARQLRWTRKHRLQLNEDGTIENLPLKASWRWGPHREGPEFNGLFQPQHLTLSVVVPRDEVHITVQSIIDNNRDNSPYIPTPKDVNPAQISYAKLQQIIAATDNSPYSPSTHELSYLHPDLATHFVEITNNETLVDALRHCQEYMNEMVAVFMIPRGTESKTKTFTTSTENIAVLPEPQKIEKKKRDDAK</sequence>